<dbReference type="SUPFAM" id="SSF52279">
    <property type="entry name" value="Beta-D-glucan exohydrolase, C-terminal domain"/>
    <property type="match status" value="1"/>
</dbReference>
<evidence type="ECO:0000256" key="3">
    <source>
        <dbReference type="ARBA" id="ARBA00022801"/>
    </source>
</evidence>
<keyword evidence="2 4" id="KW-0732">Signal</keyword>
<organism evidence="6 7">
    <name type="scientific">Labilibaculum filiforme</name>
    <dbReference type="NCBI Taxonomy" id="1940526"/>
    <lineage>
        <taxon>Bacteria</taxon>
        <taxon>Pseudomonadati</taxon>
        <taxon>Bacteroidota</taxon>
        <taxon>Bacteroidia</taxon>
        <taxon>Marinilabiliales</taxon>
        <taxon>Marinifilaceae</taxon>
        <taxon>Labilibaculum</taxon>
    </lineage>
</organism>
<dbReference type="GO" id="GO:0009044">
    <property type="term" value="F:xylan 1,4-beta-xylosidase activity"/>
    <property type="evidence" value="ECO:0007669"/>
    <property type="project" value="InterPro"/>
</dbReference>
<evidence type="ECO:0000256" key="1">
    <source>
        <dbReference type="ARBA" id="ARBA00005336"/>
    </source>
</evidence>
<dbReference type="InterPro" id="IPR044993">
    <property type="entry name" value="BXL"/>
</dbReference>
<dbReference type="InterPro" id="IPR036962">
    <property type="entry name" value="Glyco_hydro_3_N_sf"/>
</dbReference>
<dbReference type="InterPro" id="IPR026891">
    <property type="entry name" value="Fn3-like"/>
</dbReference>
<evidence type="ECO:0000256" key="2">
    <source>
        <dbReference type="ARBA" id="ARBA00022729"/>
    </source>
</evidence>
<dbReference type="InterPro" id="IPR002772">
    <property type="entry name" value="Glyco_hydro_3_C"/>
</dbReference>
<dbReference type="SUPFAM" id="SSF51445">
    <property type="entry name" value="(Trans)glycosidases"/>
    <property type="match status" value="1"/>
</dbReference>
<dbReference type="EMBL" id="MVDD01000003">
    <property type="protein sequence ID" value="PKQ64286.1"/>
    <property type="molecule type" value="Genomic_DNA"/>
</dbReference>
<sequence>MMKLRLFFLLVMISLANQSIVSAQNESFEWYNTTLPVETRIDALIDAMTLEEKVSQLTDVSEAIPRLSVPLYNWWNECLHGVARNGRSTVFPQAIGLAATFDTDLAQRVSSAISDEARAKFNISIKNDNRSKYAGLTFWTPNINIFRDARWGRGQETYGEDPYLTSRIGVAFVKGLQGDNPNYLKTAACAKHYAVHSGPEALRHEFDAITSQKDLYETYLPAFEALVKEAKVESVMGAYNRVLGEPACGSNLLMQEILREKWGFKGHVVSDCGAIEDFHAHHKVTKNAVESAALAINTGVDLNCGRVYPNLVEAVQKGLVKEETIDKSLRALLNTRFKLGFFDPEEDNPYSKLGEEVICSDEHNSLALEVAQKSIVLLTNKNNALPLSPNIKNLYVTGPQANNSEVLLGNYYGMSNRLVNILEGITATVSSGTTINYKMGCLPFRDNVNPIDWTTGEAKSADAIIAVLGISSAMEGEEGDAIASETMGDRLQPFLPSNQLEFLRKLKKDNKKPVIVVMTGGSPMIIPEVAELADAIVWAWYPGQDGGTAVADIVFGKVSPSGKLPVTFLKSMDQLPAYNDYSMNGRTYKFMKEDPLFPFGFGLSYTQFQYSNLQLSAKKIKREESVKASVEITNSGNYDSDEVVQLYLSQPGAGQTAPFKKLIGFKRITTLKGETKKVEFEIDTKKLAQISEEGKEVVVKGQYKIMVGGSSPIQDMSKLGSVKLIEDVFVVK</sequence>
<dbReference type="Gene3D" id="2.60.40.10">
    <property type="entry name" value="Immunoglobulins"/>
    <property type="match status" value="1"/>
</dbReference>
<dbReference type="InterPro" id="IPR036881">
    <property type="entry name" value="Glyco_hydro_3_C_sf"/>
</dbReference>
<evidence type="ECO:0000256" key="4">
    <source>
        <dbReference type="SAM" id="SignalP"/>
    </source>
</evidence>
<dbReference type="Gene3D" id="3.20.20.300">
    <property type="entry name" value="Glycoside hydrolase, family 3, N-terminal domain"/>
    <property type="match status" value="1"/>
</dbReference>
<dbReference type="Gene3D" id="3.40.50.1700">
    <property type="entry name" value="Glycoside hydrolase family 3 C-terminal domain"/>
    <property type="match status" value="1"/>
</dbReference>
<dbReference type="PANTHER" id="PTHR42721:SF3">
    <property type="entry name" value="BETA-D-XYLOSIDASE 5-RELATED"/>
    <property type="match status" value="1"/>
</dbReference>
<feature type="signal peptide" evidence="4">
    <location>
        <begin position="1"/>
        <end position="23"/>
    </location>
</feature>
<protein>
    <submittedName>
        <fullName evidence="6">Glycosyl hydrolase</fullName>
    </submittedName>
</protein>
<evidence type="ECO:0000313" key="7">
    <source>
        <dbReference type="Proteomes" id="UP000233535"/>
    </source>
</evidence>
<dbReference type="InterPro" id="IPR013783">
    <property type="entry name" value="Ig-like_fold"/>
</dbReference>
<name>A0A2N3I1U4_9BACT</name>
<comment type="caution">
    <text evidence="6">The sequence shown here is derived from an EMBL/GenBank/DDBJ whole genome shotgun (WGS) entry which is preliminary data.</text>
</comment>
<proteinExistence type="inferred from homology"/>
<accession>A0A2N3I1U4</accession>
<dbReference type="RefSeq" id="WP_218972152.1">
    <property type="nucleotide sequence ID" value="NZ_MVDD01000003.1"/>
</dbReference>
<gene>
    <name evidence="6" type="ORF">BZG02_05565</name>
</gene>
<keyword evidence="3 6" id="KW-0378">Hydrolase</keyword>
<dbReference type="PRINTS" id="PR00133">
    <property type="entry name" value="GLHYDRLASE3"/>
</dbReference>
<dbReference type="InterPro" id="IPR017853">
    <property type="entry name" value="GH"/>
</dbReference>
<dbReference type="PANTHER" id="PTHR42721">
    <property type="entry name" value="SUGAR HYDROLASE-RELATED"/>
    <property type="match status" value="1"/>
</dbReference>
<keyword evidence="7" id="KW-1185">Reference proteome</keyword>
<dbReference type="GO" id="GO:0045493">
    <property type="term" value="P:xylan catabolic process"/>
    <property type="evidence" value="ECO:0007669"/>
    <property type="project" value="InterPro"/>
</dbReference>
<dbReference type="Pfam" id="PF01915">
    <property type="entry name" value="Glyco_hydro_3_C"/>
    <property type="match status" value="1"/>
</dbReference>
<reference evidence="6 7" key="1">
    <citation type="journal article" date="2017" name="Front. Microbiol.">
        <title>Labilibaculum manganireducens gen. nov., sp. nov. and Labilibaculum filiforme sp. nov., Novel Bacteroidetes Isolated from Subsurface Sediments of the Baltic Sea.</title>
        <authorList>
            <person name="Vandieken V."/>
            <person name="Marshall I.P."/>
            <person name="Niemann H."/>
            <person name="Engelen B."/>
            <person name="Cypionka H."/>
        </authorList>
    </citation>
    <scope>NUCLEOTIDE SEQUENCE [LARGE SCALE GENOMIC DNA]</scope>
    <source>
        <strain evidence="6 7">59.16B</strain>
    </source>
</reference>
<dbReference type="Pfam" id="PF00933">
    <property type="entry name" value="Glyco_hydro_3"/>
    <property type="match status" value="1"/>
</dbReference>
<comment type="similarity">
    <text evidence="1">Belongs to the glycosyl hydrolase 3 family.</text>
</comment>
<feature type="chain" id="PRO_5014632583" evidence="4">
    <location>
        <begin position="24"/>
        <end position="732"/>
    </location>
</feature>
<dbReference type="SMART" id="SM01217">
    <property type="entry name" value="Fn3_like"/>
    <property type="match status" value="1"/>
</dbReference>
<feature type="domain" description="Fibronectin type III-like" evidence="5">
    <location>
        <begin position="642"/>
        <end position="711"/>
    </location>
</feature>
<dbReference type="GO" id="GO:0031222">
    <property type="term" value="P:arabinan catabolic process"/>
    <property type="evidence" value="ECO:0007669"/>
    <property type="project" value="TreeGrafter"/>
</dbReference>
<evidence type="ECO:0000313" key="6">
    <source>
        <dbReference type="EMBL" id="PKQ64286.1"/>
    </source>
</evidence>
<dbReference type="AlphaFoldDB" id="A0A2N3I1U4"/>
<dbReference type="Proteomes" id="UP000233535">
    <property type="component" value="Unassembled WGS sequence"/>
</dbReference>
<dbReference type="InterPro" id="IPR001764">
    <property type="entry name" value="Glyco_hydro_3_N"/>
</dbReference>
<dbReference type="Pfam" id="PF14310">
    <property type="entry name" value="Fn3-like"/>
    <property type="match status" value="1"/>
</dbReference>
<dbReference type="GO" id="GO:0046556">
    <property type="term" value="F:alpha-L-arabinofuranosidase activity"/>
    <property type="evidence" value="ECO:0007669"/>
    <property type="project" value="TreeGrafter"/>
</dbReference>
<evidence type="ECO:0000259" key="5">
    <source>
        <dbReference type="SMART" id="SM01217"/>
    </source>
</evidence>